<keyword evidence="7 11" id="KW-1133">Transmembrane helix</keyword>
<feature type="compositionally biased region" description="Acidic residues" evidence="10">
    <location>
        <begin position="425"/>
        <end position="442"/>
    </location>
</feature>
<dbReference type="Proteomes" id="UP000232784">
    <property type="component" value="Segment"/>
</dbReference>
<dbReference type="GO" id="GO:0019031">
    <property type="term" value="C:viral envelope"/>
    <property type="evidence" value="ECO:0007669"/>
    <property type="project" value="UniProtKB-KW"/>
</dbReference>
<sequence>MSFTSIFRRALKPVDEIPASTVSTLRNAKTGIRSVDDVFGTLNYSLVDRQLAVNGVKLHTVESLLRRGELASMFSKLNKPTAITVADELKFRKLIDTPDIRIRNMEETVKSARIIHPDLDIVVTSASDLERLPKASRTKLKGIVDNLWSTVKVGGVAVGIFAAISIGVPYYEKLVEATVARNGFYLVVLKGGKTTSFKVPTRSCLSTSVTGVKHISAVKYDHLDNPVLYLLHTINDPSAEMERQSLTSVLGGVTPTMETFETIVQNDTLFAKVSEHYYHSSEGHPLKNPCDLVQTADKAKVPCTGFDPNADEKSYAYVNTYTLPDNMTFKCVTNSTLLETIVDAAGDAAHYILGSTFMTKLGSYLKYILLAVVAVVLVIIGRFVYVKFNLGDLLKGRGRGRGGSASGVGGSASGVGSGDTRPLLEDTDSVDVDDDVDVEYVD</sequence>
<dbReference type="InterPro" id="IPR006733">
    <property type="entry name" value="Baculo_ODV-E56"/>
</dbReference>
<evidence type="ECO:0000313" key="13">
    <source>
        <dbReference type="Proteomes" id="UP000232784"/>
    </source>
</evidence>
<evidence type="ECO:0000256" key="3">
    <source>
        <dbReference type="ARBA" id="ARBA00022692"/>
    </source>
</evidence>
<evidence type="ECO:0000256" key="8">
    <source>
        <dbReference type="ARBA" id="ARBA00023136"/>
    </source>
</evidence>
<keyword evidence="8 11" id="KW-0472">Membrane</keyword>
<name>Q8JKN6_9VIRU</name>
<gene>
    <name evidence="12" type="primary">orf76</name>
</gene>
<comment type="subcellular location">
    <subcellularLocation>
        <location evidence="1">Virion membrane</location>
    </subcellularLocation>
</comment>
<evidence type="ECO:0000256" key="6">
    <source>
        <dbReference type="ARBA" id="ARBA00022921"/>
    </source>
</evidence>
<evidence type="ECO:0000256" key="5">
    <source>
        <dbReference type="ARBA" id="ARBA00022879"/>
    </source>
</evidence>
<reference evidence="12 13" key="1">
    <citation type="journal article" date="2002" name="J. Virol.">
        <title>Analysis of the complete genome sequence of the Hz-1 virus suggests that it is related to members of the Baculoviridae.</title>
        <authorList>
            <person name="Cheng C.H."/>
            <person name="Liu S.M."/>
            <person name="Chow T.Y."/>
            <person name="Hsiao Y.Y."/>
            <person name="Wang D.P."/>
            <person name="Huang J.J."/>
            <person name="Chen H.H."/>
        </authorList>
    </citation>
    <scope>NUCLEOTIDE SEQUENCE [LARGE SCALE GENOMIC DNA]</scope>
</reference>
<keyword evidence="5" id="KW-0261">Viral envelope protein</keyword>
<accession>Q8JKN6</accession>
<feature type="region of interest" description="Disordered" evidence="10">
    <location>
        <begin position="399"/>
        <end position="442"/>
    </location>
</feature>
<evidence type="ECO:0000256" key="1">
    <source>
        <dbReference type="ARBA" id="ARBA00004182"/>
    </source>
</evidence>
<evidence type="ECO:0000256" key="10">
    <source>
        <dbReference type="SAM" id="MobiDB-lite"/>
    </source>
</evidence>
<proteinExistence type="inferred from homology"/>
<dbReference type="Pfam" id="PF04639">
    <property type="entry name" value="Baculo_E56"/>
    <property type="match status" value="1"/>
</dbReference>
<feature type="compositionally biased region" description="Gly residues" evidence="10">
    <location>
        <begin position="401"/>
        <end position="417"/>
    </location>
</feature>
<dbReference type="KEGG" id="vg:955066"/>
<evidence type="ECO:0000256" key="7">
    <source>
        <dbReference type="ARBA" id="ARBA00022989"/>
    </source>
</evidence>
<comment type="similarity">
    <text evidence="2">Belongs to the baculoviridae E56 family.</text>
</comment>
<keyword evidence="4" id="KW-0946">Virion</keyword>
<evidence type="ECO:0000256" key="11">
    <source>
        <dbReference type="SAM" id="Phobius"/>
    </source>
</evidence>
<keyword evidence="9" id="KW-0325">Glycoprotein</keyword>
<dbReference type="GO" id="GO:0055036">
    <property type="term" value="C:virion membrane"/>
    <property type="evidence" value="ECO:0007669"/>
    <property type="project" value="UniProtKB-SubCell"/>
</dbReference>
<dbReference type="EMBL" id="AF451898">
    <property type="protein sequence ID" value="AAN04370.1"/>
    <property type="molecule type" value="Genomic_DNA"/>
</dbReference>
<keyword evidence="13" id="KW-1185">Reference proteome</keyword>
<evidence type="ECO:0000256" key="2">
    <source>
        <dbReference type="ARBA" id="ARBA00008534"/>
    </source>
</evidence>
<evidence type="ECO:0000256" key="9">
    <source>
        <dbReference type="ARBA" id="ARBA00023180"/>
    </source>
</evidence>
<evidence type="ECO:0000256" key="4">
    <source>
        <dbReference type="ARBA" id="ARBA00022844"/>
    </source>
</evidence>
<feature type="transmembrane region" description="Helical" evidence="11">
    <location>
        <begin position="364"/>
        <end position="385"/>
    </location>
</feature>
<keyword evidence="6" id="KW-0426">Late protein</keyword>
<protein>
    <submittedName>
        <fullName evidence="12">Orf76</fullName>
    </submittedName>
</protein>
<organism evidence="12 13">
    <name type="scientific">Heliothis zea nudivirus 1</name>
    <dbReference type="NCBI Taxonomy" id="3116536"/>
    <lineage>
        <taxon>Viruses</taxon>
        <taxon>Viruses incertae sedis</taxon>
        <taxon>Naldaviricetes</taxon>
        <taxon>Lefavirales</taxon>
        <taxon>Nudiviridae</taxon>
        <taxon>Betanudivirus</taxon>
        <taxon>Betanudivirus hezeae</taxon>
    </lineage>
</organism>
<evidence type="ECO:0000313" key="12">
    <source>
        <dbReference type="EMBL" id="AAN04370.1"/>
    </source>
</evidence>
<keyword evidence="3 11" id="KW-0812">Transmembrane</keyword>